<dbReference type="FunFam" id="3.40.50.12240:FF:000002">
    <property type="entry name" value="Flagellum-specific ATP synthase FliI"/>
    <property type="match status" value="1"/>
</dbReference>
<dbReference type="InterPro" id="IPR003593">
    <property type="entry name" value="AAA+_ATPase"/>
</dbReference>
<sequence>MMTQKLNLEPYRHLLEQVEPILHKGWVSQVIGPVMEAEGPAVHLGELCRVQSGDQQIRAEVVGFRGNTVLLMPLDEVQGIRAGSEVIATGIPQMVPVGPELLGRVIDPLGNPLDGGPPPMTHHRYLLDANPPNPMTRQRITEPLSLGIKAIDGLLTCGKGQRLGIFSGSGVGKSTLLGMVARYTTADVNVIGLIGERGREVRDFIENDLGEAGLKRSVVVVVTSDQPALLRIKGAFAATAIAEYFRDQGQDVVLMMDSITRFAMARREIGLAIGEPPATRGYPPSVYGLLPRLLERSGTSDRGTITALYSVLVEGDDPNEPIADTVRGILDGHVVLSREIASRNQYPAIDVLQSISRLALELATPEQKQAAAYLRELLSTWREAEDLISIGAYSQGSSPRIDAAIARYEDILDFLKQPIDQGYSYTETLNTLVKEFTPKPKRA</sequence>
<dbReference type="PANTHER" id="PTHR15184:SF9">
    <property type="entry name" value="SPI-1 TYPE 3 SECRETION SYSTEM ATPASE"/>
    <property type="match status" value="1"/>
</dbReference>
<keyword evidence="3" id="KW-0963">Cytoplasm</keyword>
<protein>
    <submittedName>
        <fullName evidence="10">EscN/YscN/HrcN family type III secretion system ATPase</fullName>
    </submittedName>
</protein>
<dbReference type="GO" id="GO:0030254">
    <property type="term" value="P:protein secretion by the type III secretion system"/>
    <property type="evidence" value="ECO:0007669"/>
    <property type="project" value="InterPro"/>
</dbReference>
<keyword evidence="7" id="KW-1278">Translocase</keyword>
<evidence type="ECO:0000313" key="11">
    <source>
        <dbReference type="Proteomes" id="UP000231019"/>
    </source>
</evidence>
<evidence type="ECO:0000256" key="3">
    <source>
        <dbReference type="ARBA" id="ARBA00022490"/>
    </source>
</evidence>
<dbReference type="InterPro" id="IPR040627">
    <property type="entry name" value="T3SS_ATPase_C"/>
</dbReference>
<dbReference type="InterPro" id="IPR050053">
    <property type="entry name" value="ATPase_alpha/beta_chains"/>
</dbReference>
<dbReference type="GO" id="GO:0016887">
    <property type="term" value="F:ATP hydrolysis activity"/>
    <property type="evidence" value="ECO:0007669"/>
    <property type="project" value="InterPro"/>
</dbReference>
<dbReference type="GO" id="GO:0005737">
    <property type="term" value="C:cytoplasm"/>
    <property type="evidence" value="ECO:0007669"/>
    <property type="project" value="UniProtKB-SubCell"/>
</dbReference>
<evidence type="ECO:0000313" key="10">
    <source>
        <dbReference type="EMBL" id="PIW19585.1"/>
    </source>
</evidence>
<dbReference type="EMBL" id="PFFQ01000004">
    <property type="protein sequence ID" value="PIW19585.1"/>
    <property type="molecule type" value="Genomic_DNA"/>
</dbReference>
<evidence type="ECO:0000256" key="8">
    <source>
        <dbReference type="ARBA" id="ARBA00034006"/>
    </source>
</evidence>
<comment type="catalytic activity">
    <reaction evidence="8">
        <text>ATP + H2O + cellular proteinSide 1 = ADP + phosphate + cellular proteinSide 2.</text>
        <dbReference type="EC" id="7.4.2.8"/>
    </reaction>
</comment>
<name>A0A2M7GBM2_9BACT</name>
<dbReference type="GO" id="GO:0030257">
    <property type="term" value="C:type III protein secretion system complex"/>
    <property type="evidence" value="ECO:0007669"/>
    <property type="project" value="InterPro"/>
</dbReference>
<comment type="caution">
    <text evidence="10">The sequence shown here is derived from an EMBL/GenBank/DDBJ whole genome shotgun (WGS) entry which is preliminary data.</text>
</comment>
<evidence type="ECO:0000256" key="6">
    <source>
        <dbReference type="ARBA" id="ARBA00022927"/>
    </source>
</evidence>
<dbReference type="Pfam" id="PF02874">
    <property type="entry name" value="ATP-synt_ab_N"/>
    <property type="match status" value="1"/>
</dbReference>
<dbReference type="AlphaFoldDB" id="A0A2M7GBM2"/>
<evidence type="ECO:0000259" key="9">
    <source>
        <dbReference type="SMART" id="SM00382"/>
    </source>
</evidence>
<evidence type="ECO:0000256" key="7">
    <source>
        <dbReference type="ARBA" id="ARBA00022967"/>
    </source>
</evidence>
<evidence type="ECO:0000256" key="5">
    <source>
        <dbReference type="ARBA" id="ARBA00022840"/>
    </source>
</evidence>
<evidence type="ECO:0000256" key="4">
    <source>
        <dbReference type="ARBA" id="ARBA00022741"/>
    </source>
</evidence>
<dbReference type="SMART" id="SM00382">
    <property type="entry name" value="AAA"/>
    <property type="match status" value="1"/>
</dbReference>
<dbReference type="PANTHER" id="PTHR15184">
    <property type="entry name" value="ATP SYNTHASE"/>
    <property type="match status" value="1"/>
</dbReference>
<feature type="domain" description="AAA+ ATPase" evidence="9">
    <location>
        <begin position="159"/>
        <end position="341"/>
    </location>
</feature>
<dbReference type="InterPro" id="IPR005714">
    <property type="entry name" value="ATPase_T3SS_FliI/YscN"/>
</dbReference>
<dbReference type="InterPro" id="IPR020003">
    <property type="entry name" value="ATPase_a/bsu_AS"/>
</dbReference>
<dbReference type="GO" id="GO:0046933">
    <property type="term" value="F:proton-transporting ATP synthase activity, rotational mechanism"/>
    <property type="evidence" value="ECO:0007669"/>
    <property type="project" value="TreeGrafter"/>
</dbReference>
<dbReference type="NCBIfam" id="TIGR01026">
    <property type="entry name" value="fliI_yscN"/>
    <property type="match status" value="1"/>
</dbReference>
<dbReference type="InterPro" id="IPR027417">
    <property type="entry name" value="P-loop_NTPase"/>
</dbReference>
<dbReference type="CDD" id="cd18117">
    <property type="entry name" value="ATP-synt_flagellum-secretory_path_III_N"/>
    <property type="match status" value="1"/>
</dbReference>
<accession>A0A2M7GBM2</accession>
<dbReference type="Pfam" id="PF00006">
    <property type="entry name" value="ATP-synt_ab"/>
    <property type="match status" value="1"/>
</dbReference>
<keyword evidence="6" id="KW-0653">Protein transport</keyword>
<comment type="subcellular location">
    <subcellularLocation>
        <location evidence="1">Cytoplasm</location>
    </subcellularLocation>
</comment>
<keyword evidence="4" id="KW-0547">Nucleotide-binding</keyword>
<reference evidence="10 11" key="1">
    <citation type="submission" date="2017-09" db="EMBL/GenBank/DDBJ databases">
        <title>Depth-based differentiation of microbial function through sediment-hosted aquifers and enrichment of novel symbionts in the deep terrestrial subsurface.</title>
        <authorList>
            <person name="Probst A.J."/>
            <person name="Ladd B."/>
            <person name="Jarett J.K."/>
            <person name="Geller-Mcgrath D.E."/>
            <person name="Sieber C.M."/>
            <person name="Emerson J.B."/>
            <person name="Anantharaman K."/>
            <person name="Thomas B.C."/>
            <person name="Malmstrom R."/>
            <person name="Stieglmeier M."/>
            <person name="Klingl A."/>
            <person name="Woyke T."/>
            <person name="Ryan C.M."/>
            <person name="Banfield J.F."/>
        </authorList>
    </citation>
    <scope>NUCLEOTIDE SEQUENCE [LARGE SCALE GENOMIC DNA]</scope>
    <source>
        <strain evidence="10">CG17_big_fil_post_rev_8_21_14_2_50_48_46</strain>
    </source>
</reference>
<evidence type="ECO:0000256" key="2">
    <source>
        <dbReference type="ARBA" id="ARBA00022448"/>
    </source>
</evidence>
<dbReference type="Proteomes" id="UP000231019">
    <property type="component" value="Unassembled WGS sequence"/>
</dbReference>
<dbReference type="InterPro" id="IPR004100">
    <property type="entry name" value="ATPase_F1/V1/A1_a/bsu_N"/>
</dbReference>
<dbReference type="InterPro" id="IPR000194">
    <property type="entry name" value="ATPase_F1/V1/A1_a/bsu_nucl-bd"/>
</dbReference>
<dbReference type="GO" id="GO:0008564">
    <property type="term" value="F:protein-exporting ATPase activity"/>
    <property type="evidence" value="ECO:0007669"/>
    <property type="project" value="UniProtKB-EC"/>
</dbReference>
<proteinExistence type="predicted"/>
<dbReference type="Gene3D" id="3.40.50.12240">
    <property type="match status" value="1"/>
</dbReference>
<dbReference type="Pfam" id="PF18269">
    <property type="entry name" value="T3SS_ATPase_C"/>
    <property type="match status" value="1"/>
</dbReference>
<dbReference type="SUPFAM" id="SSF52540">
    <property type="entry name" value="P-loop containing nucleoside triphosphate hydrolases"/>
    <property type="match status" value="1"/>
</dbReference>
<gene>
    <name evidence="10" type="ORF">COW36_01530</name>
</gene>
<keyword evidence="5" id="KW-0067">ATP-binding</keyword>
<dbReference type="PROSITE" id="PS00152">
    <property type="entry name" value="ATPASE_ALPHA_BETA"/>
    <property type="match status" value="1"/>
</dbReference>
<evidence type="ECO:0000256" key="1">
    <source>
        <dbReference type="ARBA" id="ARBA00004496"/>
    </source>
</evidence>
<organism evidence="10 11">
    <name type="scientific">bacterium (Candidatus Blackallbacteria) CG17_big_fil_post_rev_8_21_14_2_50_48_46</name>
    <dbReference type="NCBI Taxonomy" id="2014261"/>
    <lineage>
        <taxon>Bacteria</taxon>
        <taxon>Candidatus Blackallbacteria</taxon>
    </lineage>
</organism>
<dbReference type="GO" id="GO:0005524">
    <property type="term" value="F:ATP binding"/>
    <property type="evidence" value="ECO:0007669"/>
    <property type="project" value="UniProtKB-KW"/>
</dbReference>
<keyword evidence="2" id="KW-0813">Transport</keyword>
<dbReference type="CDD" id="cd01136">
    <property type="entry name" value="ATPase_flagellum-secretory_path_III"/>
    <property type="match status" value="1"/>
</dbReference>